<dbReference type="InterPro" id="IPR029052">
    <property type="entry name" value="Metallo-depent_PP-like"/>
</dbReference>
<dbReference type="STRING" id="1677920.LS71_01260"/>
<feature type="transmembrane region" description="Helical" evidence="3">
    <location>
        <begin position="134"/>
        <end position="155"/>
    </location>
</feature>
<dbReference type="GO" id="GO:0016020">
    <property type="term" value="C:membrane"/>
    <property type="evidence" value="ECO:0007669"/>
    <property type="project" value="GOC"/>
</dbReference>
<dbReference type="SUPFAM" id="SSF56300">
    <property type="entry name" value="Metallo-dependent phosphatases"/>
    <property type="match status" value="1"/>
</dbReference>
<keyword evidence="3" id="KW-0472">Membrane</keyword>
<feature type="transmembrane region" description="Helical" evidence="3">
    <location>
        <begin position="21"/>
        <end position="41"/>
    </location>
</feature>
<feature type="domain" description="Calcineurin-like phosphoesterase" evidence="4">
    <location>
        <begin position="179"/>
        <end position="341"/>
    </location>
</feature>
<dbReference type="OrthoDB" id="9780884at2"/>
<dbReference type="Gene3D" id="3.60.21.10">
    <property type="match status" value="1"/>
</dbReference>
<keyword evidence="3" id="KW-1133">Transmembrane helix</keyword>
<accession>A0A4U8TDA4</accession>
<dbReference type="GO" id="GO:0008758">
    <property type="term" value="F:UDP-2,3-diacylglucosamine hydrolase activity"/>
    <property type="evidence" value="ECO:0007669"/>
    <property type="project" value="TreeGrafter"/>
</dbReference>
<dbReference type="CDD" id="cd07385">
    <property type="entry name" value="MPP_YkuE_C"/>
    <property type="match status" value="1"/>
</dbReference>
<feature type="transmembrane region" description="Helical" evidence="3">
    <location>
        <begin position="53"/>
        <end position="76"/>
    </location>
</feature>
<evidence type="ECO:0000259" key="4">
    <source>
        <dbReference type="Pfam" id="PF00149"/>
    </source>
</evidence>
<sequence length="415" mass="46083">MKLYIYKRFIRHSLLVRKWAFTKWIFIALLLLLAIGEISMFAVRDVHFSPSGFLLIGSCVIFTYCLFMACLCVDCVRILVRNGVPKSCCSPTSCCNQTQKVCLDSINPSQNALSASPKLQSASNASPLTPRRKFLQGMIDTSIALLFVCFSVQGFKNALTIPPVKEVRIKLAGLKKPKRIAMITDVHIGKTLGYAFLADVVAKINALKPDLVVIVGDLIDDKIENIKADLEPLKSLQSTEGVYYVAGNHEYYHGVEPILAHLQTLNLNILHNKHIELADLNLAGVSDLSAARFGYEEPNLAAAKAGLNTQKPSVLLVHQPKFVRQNDVSDFDLVLCGHTHAGQVFPLSFFVWLEQHYVHGLYKLPQHTQSTHTSQNIESKPRQTQLYVSSGVGFWGPAIRFLAPSEIVLLKLEGE</sequence>
<dbReference type="InterPro" id="IPR051158">
    <property type="entry name" value="Metallophosphoesterase_sf"/>
</dbReference>
<organism evidence="5 6">
    <name type="scientific">Helicobacter jaachi</name>
    <dbReference type="NCBI Taxonomy" id="1677920"/>
    <lineage>
        <taxon>Bacteria</taxon>
        <taxon>Pseudomonadati</taxon>
        <taxon>Campylobacterota</taxon>
        <taxon>Epsilonproteobacteria</taxon>
        <taxon>Campylobacterales</taxon>
        <taxon>Helicobacteraceae</taxon>
        <taxon>Helicobacter</taxon>
    </lineage>
</organism>
<name>A0A4U8TDA4_9HELI</name>
<dbReference type="EMBL" id="JRPR02000001">
    <property type="protein sequence ID" value="TLD97843.1"/>
    <property type="molecule type" value="Genomic_DNA"/>
</dbReference>
<dbReference type="Pfam" id="PF00149">
    <property type="entry name" value="Metallophos"/>
    <property type="match status" value="1"/>
</dbReference>
<evidence type="ECO:0000256" key="1">
    <source>
        <dbReference type="ARBA" id="ARBA00022723"/>
    </source>
</evidence>
<protein>
    <submittedName>
        <fullName evidence="5">Metallophosphoesterase</fullName>
    </submittedName>
</protein>
<dbReference type="PANTHER" id="PTHR31302:SF31">
    <property type="entry name" value="PHOSPHODIESTERASE YAEI"/>
    <property type="match status" value="1"/>
</dbReference>
<dbReference type="Proteomes" id="UP000029733">
    <property type="component" value="Unassembled WGS sequence"/>
</dbReference>
<proteinExistence type="predicted"/>
<dbReference type="AlphaFoldDB" id="A0A4U8TDA4"/>
<keyword evidence="3" id="KW-0812">Transmembrane</keyword>
<keyword evidence="6" id="KW-1185">Reference proteome</keyword>
<keyword evidence="2" id="KW-0378">Hydrolase</keyword>
<evidence type="ECO:0000256" key="3">
    <source>
        <dbReference type="SAM" id="Phobius"/>
    </source>
</evidence>
<dbReference type="RefSeq" id="WP_052057816.1">
    <property type="nucleotide sequence ID" value="NZ_JRPR02000001.1"/>
</dbReference>
<comment type="caution">
    <text evidence="5">The sequence shown here is derived from an EMBL/GenBank/DDBJ whole genome shotgun (WGS) entry which is preliminary data.</text>
</comment>
<dbReference type="GO" id="GO:0009245">
    <property type="term" value="P:lipid A biosynthetic process"/>
    <property type="evidence" value="ECO:0007669"/>
    <property type="project" value="TreeGrafter"/>
</dbReference>
<dbReference type="PANTHER" id="PTHR31302">
    <property type="entry name" value="TRANSMEMBRANE PROTEIN WITH METALLOPHOSPHOESTERASE DOMAIN-RELATED"/>
    <property type="match status" value="1"/>
</dbReference>
<keyword evidence="1" id="KW-0479">Metal-binding</keyword>
<gene>
    <name evidence="5" type="ORF">LS71_000460</name>
</gene>
<evidence type="ECO:0000256" key="2">
    <source>
        <dbReference type="ARBA" id="ARBA00022801"/>
    </source>
</evidence>
<evidence type="ECO:0000313" key="6">
    <source>
        <dbReference type="Proteomes" id="UP000029733"/>
    </source>
</evidence>
<evidence type="ECO:0000313" key="5">
    <source>
        <dbReference type="EMBL" id="TLD97843.1"/>
    </source>
</evidence>
<dbReference type="GO" id="GO:0046872">
    <property type="term" value="F:metal ion binding"/>
    <property type="evidence" value="ECO:0007669"/>
    <property type="project" value="UniProtKB-KW"/>
</dbReference>
<dbReference type="InterPro" id="IPR004843">
    <property type="entry name" value="Calcineurin-like_PHP"/>
</dbReference>
<reference evidence="5 6" key="1">
    <citation type="journal article" date="2014" name="Genome Announc.">
        <title>Draft genome sequences of eight enterohepatic helicobacter species isolated from both laboratory and wild rodents.</title>
        <authorList>
            <person name="Sheh A."/>
            <person name="Shen Z."/>
            <person name="Fox J.G."/>
        </authorList>
    </citation>
    <scope>NUCLEOTIDE SEQUENCE [LARGE SCALE GENOMIC DNA]</scope>
    <source>
        <strain evidence="5 6">MIT 09-6949</strain>
    </source>
</reference>